<name>A0A6N6MRW7_9HYPH</name>
<dbReference type="InterPro" id="IPR004089">
    <property type="entry name" value="MCPsignal_dom"/>
</dbReference>
<dbReference type="GO" id="GO:0004888">
    <property type="term" value="F:transmembrane signaling receptor activity"/>
    <property type="evidence" value="ECO:0007669"/>
    <property type="project" value="InterPro"/>
</dbReference>
<keyword evidence="4" id="KW-0472">Membrane</keyword>
<keyword evidence="9" id="KW-1185">Reference proteome</keyword>
<keyword evidence="5" id="KW-0732">Signal</keyword>
<dbReference type="AlphaFoldDB" id="A0A6N6MRW7"/>
<feature type="signal peptide" evidence="5">
    <location>
        <begin position="1"/>
        <end position="23"/>
    </location>
</feature>
<feature type="chain" id="PRO_5026864762" evidence="5">
    <location>
        <begin position="24"/>
        <end position="597"/>
    </location>
</feature>
<dbReference type="PANTHER" id="PTHR32089">
    <property type="entry name" value="METHYL-ACCEPTING CHEMOTAXIS PROTEIN MCPB"/>
    <property type="match status" value="1"/>
</dbReference>
<reference evidence="8 9" key="1">
    <citation type="submission" date="2019-09" db="EMBL/GenBank/DDBJ databases">
        <title>YIM 132548 draft genome.</title>
        <authorList>
            <person name="Jiang L."/>
        </authorList>
    </citation>
    <scope>NUCLEOTIDE SEQUENCE [LARGE SCALE GENOMIC DNA]</scope>
    <source>
        <strain evidence="8 9">YIM 132548</strain>
    </source>
</reference>
<dbReference type="Gene3D" id="1.10.287.950">
    <property type="entry name" value="Methyl-accepting chemotaxis protein"/>
    <property type="match status" value="1"/>
</dbReference>
<dbReference type="Proteomes" id="UP000441523">
    <property type="component" value="Unassembled WGS sequence"/>
</dbReference>
<feature type="domain" description="Methyl-accepting transducer" evidence="6">
    <location>
        <begin position="341"/>
        <end position="570"/>
    </location>
</feature>
<evidence type="ECO:0000256" key="3">
    <source>
        <dbReference type="PROSITE-ProRule" id="PRU00284"/>
    </source>
</evidence>
<comment type="caution">
    <text evidence="8">The sequence shown here is derived from an EMBL/GenBank/DDBJ whole genome shotgun (WGS) entry which is preliminary data.</text>
</comment>
<dbReference type="Pfam" id="PF00015">
    <property type="entry name" value="MCPsignal"/>
    <property type="match status" value="1"/>
</dbReference>
<dbReference type="InterPro" id="IPR004090">
    <property type="entry name" value="Chemotax_Me-accpt_rcpt"/>
</dbReference>
<evidence type="ECO:0000256" key="1">
    <source>
        <dbReference type="ARBA" id="ARBA00023224"/>
    </source>
</evidence>
<dbReference type="SUPFAM" id="SSF58104">
    <property type="entry name" value="Methyl-accepting chemotaxis protein (MCP) signaling domain"/>
    <property type="match status" value="1"/>
</dbReference>
<protein>
    <submittedName>
        <fullName evidence="8">HAMP domain-containing protein</fullName>
    </submittedName>
</protein>
<dbReference type="RefSeq" id="WP_150964250.1">
    <property type="nucleotide sequence ID" value="NZ_VZZJ01000010.1"/>
</dbReference>
<proteinExistence type="inferred from homology"/>
<dbReference type="EMBL" id="VZZJ01000010">
    <property type="protein sequence ID" value="KAB1073060.1"/>
    <property type="molecule type" value="Genomic_DNA"/>
</dbReference>
<dbReference type="PROSITE" id="PS50885">
    <property type="entry name" value="HAMP"/>
    <property type="match status" value="1"/>
</dbReference>
<evidence type="ECO:0000256" key="4">
    <source>
        <dbReference type="SAM" id="Phobius"/>
    </source>
</evidence>
<gene>
    <name evidence="8" type="ORF">F6X51_13885</name>
</gene>
<evidence type="ECO:0000259" key="6">
    <source>
        <dbReference type="PROSITE" id="PS50111"/>
    </source>
</evidence>
<keyword evidence="1 3" id="KW-0807">Transducer</keyword>
<dbReference type="SMART" id="SM00304">
    <property type="entry name" value="HAMP"/>
    <property type="match status" value="1"/>
</dbReference>
<dbReference type="InterPro" id="IPR003660">
    <property type="entry name" value="HAMP_dom"/>
</dbReference>
<evidence type="ECO:0000313" key="9">
    <source>
        <dbReference type="Proteomes" id="UP000441523"/>
    </source>
</evidence>
<dbReference type="Pfam" id="PF00672">
    <property type="entry name" value="HAMP"/>
    <property type="match status" value="1"/>
</dbReference>
<accession>A0A6N6MRW7</accession>
<evidence type="ECO:0000259" key="7">
    <source>
        <dbReference type="PROSITE" id="PS50885"/>
    </source>
</evidence>
<evidence type="ECO:0000313" key="8">
    <source>
        <dbReference type="EMBL" id="KAB1073060.1"/>
    </source>
</evidence>
<dbReference type="PRINTS" id="PR00260">
    <property type="entry name" value="CHEMTRNSDUCR"/>
</dbReference>
<organism evidence="8 9">
    <name type="scientific">Methylobacterium planeticum</name>
    <dbReference type="NCBI Taxonomy" id="2615211"/>
    <lineage>
        <taxon>Bacteria</taxon>
        <taxon>Pseudomonadati</taxon>
        <taxon>Pseudomonadota</taxon>
        <taxon>Alphaproteobacteria</taxon>
        <taxon>Hyphomicrobiales</taxon>
        <taxon>Methylobacteriaceae</taxon>
        <taxon>Methylobacterium</taxon>
    </lineage>
</organism>
<comment type="similarity">
    <text evidence="2">Belongs to the methyl-accepting chemotaxis (MCP) protein family.</text>
</comment>
<evidence type="ECO:0000256" key="2">
    <source>
        <dbReference type="ARBA" id="ARBA00029447"/>
    </source>
</evidence>
<feature type="transmembrane region" description="Helical" evidence="4">
    <location>
        <begin position="224"/>
        <end position="248"/>
    </location>
</feature>
<dbReference type="Gene3D" id="1.10.8.500">
    <property type="entry name" value="HAMP domain in histidine kinase"/>
    <property type="match status" value="1"/>
</dbReference>
<dbReference type="PANTHER" id="PTHR32089:SF112">
    <property type="entry name" value="LYSOZYME-LIKE PROTEIN-RELATED"/>
    <property type="match status" value="1"/>
</dbReference>
<feature type="domain" description="HAMP" evidence="7">
    <location>
        <begin position="249"/>
        <end position="302"/>
    </location>
</feature>
<sequence length="597" mass="61911">MGSLVKTFSTLCVVSLVSGAALALAIERYGSAVTGMVAAHEARLDSILLADEIRQGSDDLTRLGRTYVVTGDPSWKRQYQDVLDIRGGHKPRPTDYQRIYWDFVGAGQAKPRPDGETASIAALMDRLGFAQAEKDKLAESVRNSDGLVKLEVEAMNLVEGKDAGGRPLAEPNPDRDRLRAVALLHSPAYHGFKAQIMRPLDDFYGMLKSRTDEAVRAQGVTARFWFGVVLAALLATIASGLGLGWFAYRALVRGYAAIGAAMGGIAAGDYATAVPGQARADEVGDMARRLEAFRQDLARARDDQTTEAERTRLQARRAEMDAVAASFEAAVGGILRTVTASAGQVRETAGAMTGTASETASRSSAVAEAAQAASAHVGSVAVAAEELSASVQEIARQVGGSATLAKSVAAESSRIAGLVEDLSTAATRVGDVVAMISAIASQTNLLALNATIEAARAGESGRGFAVVASEVKALAGQTARATDQIREQIGAIQGATRQAVAAIAGITTRIEEISAVSAAIAAGVEEQGAATSEIVRSVGEAADGTGAVTANITGVADIADESGKEATRLLDHATAMSRQSDALDAEIARFLATIRAA</sequence>
<dbReference type="PROSITE" id="PS50111">
    <property type="entry name" value="CHEMOTAXIS_TRANSDUC_2"/>
    <property type="match status" value="1"/>
</dbReference>
<keyword evidence="4" id="KW-1133">Transmembrane helix</keyword>
<dbReference type="GO" id="GO:0016020">
    <property type="term" value="C:membrane"/>
    <property type="evidence" value="ECO:0007669"/>
    <property type="project" value="InterPro"/>
</dbReference>
<evidence type="ECO:0000256" key="5">
    <source>
        <dbReference type="SAM" id="SignalP"/>
    </source>
</evidence>
<keyword evidence="4" id="KW-0812">Transmembrane</keyword>
<dbReference type="GO" id="GO:0007165">
    <property type="term" value="P:signal transduction"/>
    <property type="evidence" value="ECO:0007669"/>
    <property type="project" value="UniProtKB-KW"/>
</dbReference>
<dbReference type="GO" id="GO:0006935">
    <property type="term" value="P:chemotaxis"/>
    <property type="evidence" value="ECO:0007669"/>
    <property type="project" value="InterPro"/>
</dbReference>
<dbReference type="SMART" id="SM00283">
    <property type="entry name" value="MA"/>
    <property type="match status" value="1"/>
</dbReference>